<gene>
    <name evidence="2" type="ORF">WISP_22095</name>
</gene>
<organism evidence="2 3">
    <name type="scientific">Willisornis vidua</name>
    <name type="common">Xingu scale-backed antbird</name>
    <dbReference type="NCBI Taxonomy" id="1566151"/>
    <lineage>
        <taxon>Eukaryota</taxon>
        <taxon>Metazoa</taxon>
        <taxon>Chordata</taxon>
        <taxon>Craniata</taxon>
        <taxon>Vertebrata</taxon>
        <taxon>Euteleostomi</taxon>
        <taxon>Archelosauria</taxon>
        <taxon>Archosauria</taxon>
        <taxon>Dinosauria</taxon>
        <taxon>Saurischia</taxon>
        <taxon>Theropoda</taxon>
        <taxon>Coelurosauria</taxon>
        <taxon>Aves</taxon>
        <taxon>Neognathae</taxon>
        <taxon>Neoaves</taxon>
        <taxon>Telluraves</taxon>
        <taxon>Australaves</taxon>
        <taxon>Passeriformes</taxon>
        <taxon>Thamnophilidae</taxon>
        <taxon>Willisornis</taxon>
    </lineage>
</organism>
<proteinExistence type="predicted"/>
<dbReference type="Pfam" id="PF00078">
    <property type="entry name" value="RVT_1"/>
    <property type="match status" value="1"/>
</dbReference>
<evidence type="ECO:0000313" key="3">
    <source>
        <dbReference type="Proteomes" id="UP001145742"/>
    </source>
</evidence>
<comment type="caution">
    <text evidence="2">The sequence shown here is derived from an EMBL/GenBank/DDBJ whole genome shotgun (WGS) entry which is preliminary data.</text>
</comment>
<dbReference type="PROSITE" id="PS50878">
    <property type="entry name" value="RT_POL"/>
    <property type="match status" value="1"/>
</dbReference>
<evidence type="ECO:0000259" key="1">
    <source>
        <dbReference type="PROSITE" id="PS50878"/>
    </source>
</evidence>
<feature type="domain" description="Reverse transcriptase" evidence="1">
    <location>
        <begin position="1"/>
        <end position="147"/>
    </location>
</feature>
<name>A0ABQ9DPE0_9PASS</name>
<dbReference type="InterPro" id="IPR000477">
    <property type="entry name" value="RT_dom"/>
</dbReference>
<keyword evidence="3" id="KW-1185">Reference proteome</keyword>
<dbReference type="Proteomes" id="UP001145742">
    <property type="component" value="Unassembled WGS sequence"/>
</dbReference>
<dbReference type="PANTHER" id="PTHR33332">
    <property type="entry name" value="REVERSE TRANSCRIPTASE DOMAIN-CONTAINING PROTEIN"/>
    <property type="match status" value="1"/>
</dbReference>
<protein>
    <submittedName>
        <fullName evidence="2">Rna-directed dna polymerase from mobile element jockey-like</fullName>
    </submittedName>
</protein>
<evidence type="ECO:0000313" key="2">
    <source>
        <dbReference type="EMBL" id="KAJ7425751.1"/>
    </source>
</evidence>
<dbReference type="EMBL" id="WHWB01032414">
    <property type="protein sequence ID" value="KAJ7425751.1"/>
    <property type="molecule type" value="Genomic_DNA"/>
</dbReference>
<sequence length="167" mass="19478">MVRQLHPEDGGQQLRVPMDFNGVPQGSVLEPVLFNIFINDIDKGIKCTLNKFADDLKLSCAVNTSEGWEAIQMSLDKLWKRTGPMGILCSLTRPSARCCTWVWATPIINTSWGMNRSRTVLTRRTWEWREIFQRDVDRLEEWIHVNFMKFNKVKFNVLLSQDNPQHQ</sequence>
<reference evidence="2" key="1">
    <citation type="submission" date="2019-10" db="EMBL/GenBank/DDBJ databases">
        <authorList>
            <person name="Soares A.E.R."/>
            <person name="Aleixo A."/>
            <person name="Schneider P."/>
            <person name="Miyaki C.Y."/>
            <person name="Schneider M.P."/>
            <person name="Mello C."/>
            <person name="Vasconcelos A.T.R."/>
        </authorList>
    </citation>
    <scope>NUCLEOTIDE SEQUENCE</scope>
    <source>
        <tissue evidence="2">Muscle</tissue>
    </source>
</reference>
<accession>A0ABQ9DPE0</accession>